<evidence type="ECO:0000313" key="3">
    <source>
        <dbReference type="Proteomes" id="UP001244552"/>
    </source>
</evidence>
<proteinExistence type="predicted"/>
<organism evidence="2 3">
    <name type="scientific">Azospirillum picis</name>
    <dbReference type="NCBI Taxonomy" id="488438"/>
    <lineage>
        <taxon>Bacteria</taxon>
        <taxon>Pseudomonadati</taxon>
        <taxon>Pseudomonadota</taxon>
        <taxon>Alphaproteobacteria</taxon>
        <taxon>Rhodospirillales</taxon>
        <taxon>Azospirillaceae</taxon>
        <taxon>Azospirillum</taxon>
    </lineage>
</organism>
<feature type="signal peptide" evidence="1">
    <location>
        <begin position="1"/>
        <end position="24"/>
    </location>
</feature>
<comment type="caution">
    <text evidence="2">The sequence shown here is derived from an EMBL/GenBank/DDBJ whole genome shotgun (WGS) entry which is preliminary data.</text>
</comment>
<dbReference type="Proteomes" id="UP001244552">
    <property type="component" value="Unassembled WGS sequence"/>
</dbReference>
<protein>
    <recommendedName>
        <fullName evidence="4">Lipoprotein</fullName>
    </recommendedName>
</protein>
<dbReference type="RefSeq" id="WP_307354601.1">
    <property type="nucleotide sequence ID" value="NZ_JAUSVU010000039.1"/>
</dbReference>
<reference evidence="2 3" key="1">
    <citation type="submission" date="2023-07" db="EMBL/GenBank/DDBJ databases">
        <title>Genomic Encyclopedia of Type Strains, Phase IV (KMG-IV): sequencing the most valuable type-strain genomes for metagenomic binning, comparative biology and taxonomic classification.</title>
        <authorList>
            <person name="Goeker M."/>
        </authorList>
    </citation>
    <scope>NUCLEOTIDE SEQUENCE [LARGE SCALE GENOMIC DNA]</scope>
    <source>
        <strain evidence="2 3">DSM 19922</strain>
    </source>
</reference>
<evidence type="ECO:0000256" key="1">
    <source>
        <dbReference type="SAM" id="SignalP"/>
    </source>
</evidence>
<gene>
    <name evidence="2" type="ORF">QO018_006079</name>
</gene>
<feature type="chain" id="PRO_5046706567" description="Lipoprotein" evidence="1">
    <location>
        <begin position="25"/>
        <end position="77"/>
    </location>
</feature>
<sequence>MHRIRQRLPLLAAATLSLAGCAIAGSDTGVCPVPVVYNREQQARAADELDSLPVGSVLALMIEDYGRERARLRACGR</sequence>
<keyword evidence="3" id="KW-1185">Reference proteome</keyword>
<name>A0ABU0MVG6_9PROT</name>
<dbReference type="PROSITE" id="PS51257">
    <property type="entry name" value="PROKAR_LIPOPROTEIN"/>
    <property type="match status" value="1"/>
</dbReference>
<dbReference type="EMBL" id="JAUSVU010000039">
    <property type="protein sequence ID" value="MDQ0537179.1"/>
    <property type="molecule type" value="Genomic_DNA"/>
</dbReference>
<evidence type="ECO:0000313" key="2">
    <source>
        <dbReference type="EMBL" id="MDQ0537179.1"/>
    </source>
</evidence>
<keyword evidence="1" id="KW-0732">Signal</keyword>
<evidence type="ECO:0008006" key="4">
    <source>
        <dbReference type="Google" id="ProtNLM"/>
    </source>
</evidence>
<accession>A0ABU0MVG6</accession>